<protein>
    <submittedName>
        <fullName evidence="7">ATP-dependent helicase HrpA</fullName>
    </submittedName>
</protein>
<reference evidence="7 8" key="1">
    <citation type="submission" date="2016-02" db="EMBL/GenBank/DDBJ databases">
        <title>Discovery of a natural microsporidian pathogen with a broad tissue tropism in Caenorhabditis elegans.</title>
        <authorList>
            <person name="Luallen R.J."/>
            <person name="Reinke A.W."/>
            <person name="Tong L."/>
            <person name="Botts M.R."/>
            <person name="Felix M.-A."/>
            <person name="Troemel E.R."/>
        </authorList>
    </citation>
    <scope>NUCLEOTIDE SEQUENCE [LARGE SCALE GENOMIC DNA]</scope>
    <source>
        <strain evidence="7 8">JUm2807</strain>
    </source>
</reference>
<dbReference type="SUPFAM" id="SSF52540">
    <property type="entry name" value="P-loop containing nucleoside triphosphate hydrolases"/>
    <property type="match status" value="1"/>
</dbReference>
<dbReference type="AlphaFoldDB" id="A0A177EES8"/>
<dbReference type="PROSITE" id="PS51192">
    <property type="entry name" value="HELICASE_ATP_BIND_1"/>
    <property type="match status" value="1"/>
</dbReference>
<evidence type="ECO:0000256" key="2">
    <source>
        <dbReference type="ARBA" id="ARBA00022801"/>
    </source>
</evidence>
<name>A0A177EES8_9MICR</name>
<evidence type="ECO:0000259" key="5">
    <source>
        <dbReference type="PROSITE" id="PS51192"/>
    </source>
</evidence>
<dbReference type="EMBL" id="LTDL01000028">
    <property type="protein sequence ID" value="OAG30465.1"/>
    <property type="molecule type" value="Genomic_DNA"/>
</dbReference>
<dbReference type="STRING" id="1805483.A0A177EES8"/>
<dbReference type="PANTHER" id="PTHR18934:SF91">
    <property type="entry name" value="PRE-MRNA-SPLICING FACTOR ATP-DEPENDENT RNA HELICASE PRP16"/>
    <property type="match status" value="1"/>
</dbReference>
<dbReference type="CDD" id="cd18791">
    <property type="entry name" value="SF2_C_RHA"/>
    <property type="match status" value="1"/>
</dbReference>
<evidence type="ECO:0000256" key="3">
    <source>
        <dbReference type="ARBA" id="ARBA00022806"/>
    </source>
</evidence>
<feature type="domain" description="Helicase ATP-binding" evidence="5">
    <location>
        <begin position="14"/>
        <end position="169"/>
    </location>
</feature>
<dbReference type="Pfam" id="PF00270">
    <property type="entry name" value="DEAD"/>
    <property type="match status" value="1"/>
</dbReference>
<keyword evidence="8" id="KW-1185">Reference proteome</keyword>
<dbReference type="InterPro" id="IPR011545">
    <property type="entry name" value="DEAD/DEAH_box_helicase_dom"/>
</dbReference>
<gene>
    <name evidence="7" type="ORF">NEDG_02007</name>
</gene>
<dbReference type="SMART" id="SM00487">
    <property type="entry name" value="DEXDc"/>
    <property type="match status" value="1"/>
</dbReference>
<evidence type="ECO:0000256" key="1">
    <source>
        <dbReference type="ARBA" id="ARBA00022741"/>
    </source>
</evidence>
<dbReference type="CDD" id="cd17917">
    <property type="entry name" value="DEXHc_RHA-like"/>
    <property type="match status" value="1"/>
</dbReference>
<dbReference type="PANTHER" id="PTHR18934">
    <property type="entry name" value="ATP-DEPENDENT RNA HELICASE"/>
    <property type="match status" value="1"/>
</dbReference>
<dbReference type="InterPro" id="IPR027417">
    <property type="entry name" value="P-loop_NTPase"/>
</dbReference>
<evidence type="ECO:0000313" key="8">
    <source>
        <dbReference type="Proteomes" id="UP000185944"/>
    </source>
</evidence>
<keyword evidence="1" id="KW-0547">Nucleotide-binding</keyword>
<dbReference type="GO" id="GO:0005524">
    <property type="term" value="F:ATP binding"/>
    <property type="evidence" value="ECO:0007669"/>
    <property type="project" value="UniProtKB-KW"/>
</dbReference>
<proteinExistence type="predicted"/>
<keyword evidence="3 7" id="KW-0347">Helicase</keyword>
<feature type="domain" description="Helicase C-terminal" evidence="6">
    <location>
        <begin position="214"/>
        <end position="374"/>
    </location>
</feature>
<comment type="caution">
    <text evidence="7">The sequence shown here is derived from an EMBL/GenBank/DDBJ whole genome shotgun (WGS) entry which is preliminary data.</text>
</comment>
<dbReference type="RefSeq" id="XP_067544722.1">
    <property type="nucleotide sequence ID" value="XM_067689425.1"/>
</dbReference>
<dbReference type="VEuPathDB" id="MicrosporidiaDB:NEDG_02007"/>
<accession>A0A177EES8</accession>
<dbReference type="PROSITE" id="PS51194">
    <property type="entry name" value="HELICASE_CTER"/>
    <property type="match status" value="1"/>
</dbReference>
<dbReference type="GO" id="GO:0016787">
    <property type="term" value="F:hydrolase activity"/>
    <property type="evidence" value="ECO:0007669"/>
    <property type="project" value="UniProtKB-KW"/>
</dbReference>
<keyword evidence="2" id="KW-0378">Hydrolase</keyword>
<dbReference type="SMART" id="SM00490">
    <property type="entry name" value="HELICc"/>
    <property type="match status" value="1"/>
</dbReference>
<evidence type="ECO:0000313" key="7">
    <source>
        <dbReference type="EMBL" id="OAG30465.1"/>
    </source>
</evidence>
<dbReference type="InterPro" id="IPR001650">
    <property type="entry name" value="Helicase_C-like"/>
</dbReference>
<dbReference type="InterPro" id="IPR014001">
    <property type="entry name" value="Helicase_ATP-bd"/>
</dbReference>
<dbReference type="GO" id="GO:0003723">
    <property type="term" value="F:RNA binding"/>
    <property type="evidence" value="ECO:0007669"/>
    <property type="project" value="TreeGrafter"/>
</dbReference>
<evidence type="ECO:0000259" key="6">
    <source>
        <dbReference type="PROSITE" id="PS51194"/>
    </source>
</evidence>
<dbReference type="GO" id="GO:0004386">
    <property type="term" value="F:helicase activity"/>
    <property type="evidence" value="ECO:0007669"/>
    <property type="project" value="UniProtKB-KW"/>
</dbReference>
<dbReference type="OrthoDB" id="10253254at2759"/>
<dbReference type="Pfam" id="PF00271">
    <property type="entry name" value="Helicase_C"/>
    <property type="match status" value="1"/>
</dbReference>
<dbReference type="GeneID" id="93648357"/>
<evidence type="ECO:0000256" key="4">
    <source>
        <dbReference type="ARBA" id="ARBA00022840"/>
    </source>
</evidence>
<keyword evidence="4" id="KW-0067">ATP-binding</keyword>
<organism evidence="7 8">
    <name type="scientific">Nematocida displodere</name>
    <dbReference type="NCBI Taxonomy" id="1805483"/>
    <lineage>
        <taxon>Eukaryota</taxon>
        <taxon>Fungi</taxon>
        <taxon>Fungi incertae sedis</taxon>
        <taxon>Microsporidia</taxon>
        <taxon>Nematocida</taxon>
    </lineage>
</organism>
<dbReference type="Proteomes" id="UP000185944">
    <property type="component" value="Unassembled WGS sequence"/>
</dbReference>
<dbReference type="Gene3D" id="3.40.50.300">
    <property type="entry name" value="P-loop containing nucleotide triphosphate hydrolases"/>
    <property type="match status" value="2"/>
</dbReference>
<sequence>MHEGKSLITDALGEKAQDSSRVVLVTGSTGSGKSLMIGRLITELTLMTVPKKAAAQRLAQQMACERGEAPGLSIGFQFKNRQAKSQHTQILITTEGTALRLLDSLAASLRYLVIDEVHEQTANTELLLALAKYQLLPRHPRLRLVLISSTSNVEDLHRYFQRHLPVRVKLPSLKHTIHTEYLEDSNGYVLFDELSPGAGGPGMEDSEVESICVQASKYFLRGDGDILIFLPGKKEITLVQRRVKEKDRLVVLHGTSAQRDMKEFGTVRGDWEVPRIILATNIAESSITFPNLKYVIDSGYVKRSYQEYGAEKLTMERISQAEAVQRQGRAGRTQSGTCFRNYTKEEFLGFRKYPESSVARTRIDSLVLMEKAYSLESPKYLSQIPHRRVQEAAAYLRGIGAFRCFSGLSHKGRYLFRCGVGTDLGHFLWTSRTASHLLALLSVSLISAYRECLTHLSEDSYLKKPINCQNLKELISGKFLAEALGLKTLPEPCTSSCEASTSADFSIYVHVLLESIRHSASLPWCRANNLDQGLLLEAASTLRSLGASHAVKSAGCFCSLNQDLTAAFPAHTAVQVPGTCSYTVPNNAHFLKPLLAHDSSSLGYLFVFDSTTLVHVWNR</sequence>